<feature type="domain" description="Disease resistance N-terminal" evidence="8">
    <location>
        <begin position="17"/>
        <end position="93"/>
    </location>
</feature>
<organism evidence="9 10">
    <name type="scientific">Digitaria exilis</name>
    <dbReference type="NCBI Taxonomy" id="1010633"/>
    <lineage>
        <taxon>Eukaryota</taxon>
        <taxon>Viridiplantae</taxon>
        <taxon>Streptophyta</taxon>
        <taxon>Embryophyta</taxon>
        <taxon>Tracheophyta</taxon>
        <taxon>Spermatophyta</taxon>
        <taxon>Magnoliopsida</taxon>
        <taxon>Liliopsida</taxon>
        <taxon>Poales</taxon>
        <taxon>Poaceae</taxon>
        <taxon>PACMAD clade</taxon>
        <taxon>Panicoideae</taxon>
        <taxon>Panicodae</taxon>
        <taxon>Paniceae</taxon>
        <taxon>Anthephorinae</taxon>
        <taxon>Digitaria</taxon>
    </lineage>
</organism>
<dbReference type="Pfam" id="PF18052">
    <property type="entry name" value="Rx_N"/>
    <property type="match status" value="1"/>
</dbReference>
<evidence type="ECO:0000259" key="7">
    <source>
        <dbReference type="Pfam" id="PF00931"/>
    </source>
</evidence>
<evidence type="ECO:0000313" key="9">
    <source>
        <dbReference type="EMBL" id="KAF8700227.1"/>
    </source>
</evidence>
<dbReference type="AlphaFoldDB" id="A0A835BJD8"/>
<dbReference type="InterPro" id="IPR002182">
    <property type="entry name" value="NB-ARC"/>
</dbReference>
<keyword evidence="10" id="KW-1185">Reference proteome</keyword>
<protein>
    <submittedName>
        <fullName evidence="9">Uncharacterized protein</fullName>
    </submittedName>
</protein>
<dbReference type="Gene3D" id="1.20.5.4130">
    <property type="match status" value="1"/>
</dbReference>
<evidence type="ECO:0000256" key="3">
    <source>
        <dbReference type="ARBA" id="ARBA00022737"/>
    </source>
</evidence>
<dbReference type="Pfam" id="PF00931">
    <property type="entry name" value="NB-ARC"/>
    <property type="match status" value="1"/>
</dbReference>
<dbReference type="PANTHER" id="PTHR19338:SF58">
    <property type="entry name" value="OS09G0517100 PROTEIN"/>
    <property type="match status" value="1"/>
</dbReference>
<accession>A0A835BJD8</accession>
<keyword evidence="2" id="KW-0433">Leucine-rich repeat</keyword>
<evidence type="ECO:0000256" key="1">
    <source>
        <dbReference type="ARBA" id="ARBA00008894"/>
    </source>
</evidence>
<evidence type="ECO:0000256" key="5">
    <source>
        <dbReference type="ARBA" id="ARBA00022821"/>
    </source>
</evidence>
<dbReference type="EMBL" id="JACEFO010001828">
    <property type="protein sequence ID" value="KAF8700227.1"/>
    <property type="molecule type" value="Genomic_DNA"/>
</dbReference>
<keyword evidence="4" id="KW-0547">Nucleotide-binding</keyword>
<dbReference type="Proteomes" id="UP000636709">
    <property type="component" value="Unassembled WGS sequence"/>
</dbReference>
<comment type="caution">
    <text evidence="9">The sequence shown here is derived from an EMBL/GenBank/DDBJ whole genome shotgun (WGS) entry which is preliminary data.</text>
</comment>
<evidence type="ECO:0000256" key="4">
    <source>
        <dbReference type="ARBA" id="ARBA00022741"/>
    </source>
</evidence>
<evidence type="ECO:0000259" key="8">
    <source>
        <dbReference type="Pfam" id="PF18052"/>
    </source>
</evidence>
<evidence type="ECO:0000313" key="10">
    <source>
        <dbReference type="Proteomes" id="UP000636709"/>
    </source>
</evidence>
<dbReference type="GO" id="GO:0043531">
    <property type="term" value="F:ADP binding"/>
    <property type="evidence" value="ECO:0007669"/>
    <property type="project" value="InterPro"/>
</dbReference>
<reference evidence="9" key="1">
    <citation type="submission" date="2020-07" db="EMBL/GenBank/DDBJ databases">
        <title>Genome sequence and genetic diversity analysis of an under-domesticated orphan crop, white fonio (Digitaria exilis).</title>
        <authorList>
            <person name="Bennetzen J.L."/>
            <person name="Chen S."/>
            <person name="Ma X."/>
            <person name="Wang X."/>
            <person name="Yssel A.E.J."/>
            <person name="Chaluvadi S.R."/>
            <person name="Johnson M."/>
            <person name="Gangashetty P."/>
            <person name="Hamidou F."/>
            <person name="Sanogo M.D."/>
            <person name="Zwaenepoel A."/>
            <person name="Wallace J."/>
            <person name="Van De Peer Y."/>
            <person name="Van Deynze A."/>
        </authorList>
    </citation>
    <scope>NUCLEOTIDE SEQUENCE</scope>
    <source>
        <tissue evidence="9">Leaves</tissue>
    </source>
</reference>
<feature type="compositionally biased region" description="Basic and acidic residues" evidence="6">
    <location>
        <begin position="180"/>
        <end position="195"/>
    </location>
</feature>
<comment type="similarity">
    <text evidence="1">Belongs to the disease resistance NB-LRR family.</text>
</comment>
<gene>
    <name evidence="9" type="ORF">HU200_034607</name>
</gene>
<feature type="region of interest" description="Disordered" evidence="6">
    <location>
        <begin position="179"/>
        <end position="219"/>
    </location>
</feature>
<dbReference type="PANTHER" id="PTHR19338">
    <property type="entry name" value="TRANSLOCASE OF INNER MITOCHONDRIAL MEMBRANE 13 HOMOLOG"/>
    <property type="match status" value="1"/>
</dbReference>
<keyword evidence="3" id="KW-0677">Repeat</keyword>
<feature type="domain" description="NB-ARC" evidence="7">
    <location>
        <begin position="244"/>
        <end position="395"/>
    </location>
</feature>
<dbReference type="OrthoDB" id="690104at2759"/>
<name>A0A835BJD8_9POAL</name>
<evidence type="ECO:0000256" key="6">
    <source>
        <dbReference type="SAM" id="MobiDB-lite"/>
    </source>
</evidence>
<dbReference type="Gene3D" id="3.40.50.300">
    <property type="entry name" value="P-loop containing nucleotide triphosphate hydrolases"/>
    <property type="match status" value="1"/>
</dbReference>
<sequence length="396" mass="44884">MADLVLGLAKTTVEGTITMVRSAMEEEAKLKKSVQRDLLVISDEFEMMNSFLNDAKDHVTDNVTRTQVRQVGSMALDVEDCIEIILHLDNKPHWWRRMMLPSCFMPALTPGKDLDAAVANIEQLKARVEAMGLRNLRYNRIGDRGHMQAVANAMAPHIFVTENRAQKKQSRQMDLVTLINKKDPEEAGRKEEGTEKGQTSSSQDNDEIEEVENHSNVQQKVNDDQLQVISVLGTGSDLEMAYIETCKSFEHRAWVKLVHPFNPIEFIRSVLAQFHKRKNMKKQFCCQPVATAGGEKLLCAKQEEPLDFLEVLLATNNELIADFQCQIKLKYLVVLEDVSTMVDWEAVRGYLPDKKNGSCIVVHTRRFEVARSCVGYGCQVSEVEKNPSVYLLDKEV</sequence>
<keyword evidence="5" id="KW-0611">Plant defense</keyword>
<evidence type="ECO:0000256" key="2">
    <source>
        <dbReference type="ARBA" id="ARBA00022614"/>
    </source>
</evidence>
<dbReference type="InterPro" id="IPR041118">
    <property type="entry name" value="Rx_N"/>
</dbReference>
<proteinExistence type="inferred from homology"/>
<dbReference type="InterPro" id="IPR027417">
    <property type="entry name" value="P-loop_NTPase"/>
</dbReference>
<dbReference type="GO" id="GO:0006952">
    <property type="term" value="P:defense response"/>
    <property type="evidence" value="ECO:0007669"/>
    <property type="project" value="UniProtKB-KW"/>
</dbReference>